<proteinExistence type="inferred from homology"/>
<dbReference type="PANTHER" id="PTHR12606:SF141">
    <property type="entry name" value="GH15225P-RELATED"/>
    <property type="match status" value="1"/>
</dbReference>
<evidence type="ECO:0000256" key="3">
    <source>
        <dbReference type="ARBA" id="ARBA00022801"/>
    </source>
</evidence>
<dbReference type="FunFam" id="3.40.395.10:FF:000001">
    <property type="entry name" value="Sentrin-specific protease 1"/>
    <property type="match status" value="1"/>
</dbReference>
<evidence type="ECO:0000256" key="1">
    <source>
        <dbReference type="ARBA" id="ARBA00005234"/>
    </source>
</evidence>
<protein>
    <recommendedName>
        <fullName evidence="5">Ubiquitin-like protease family profile domain-containing protein</fullName>
    </recommendedName>
</protein>
<dbReference type="GO" id="GO:0016926">
    <property type="term" value="P:protein desumoylation"/>
    <property type="evidence" value="ECO:0007669"/>
    <property type="project" value="TreeGrafter"/>
</dbReference>
<gene>
    <name evidence="6" type="ORF">HPB51_002096</name>
</gene>
<reference evidence="6" key="1">
    <citation type="journal article" date="2020" name="Cell">
        <title>Large-Scale Comparative Analyses of Tick Genomes Elucidate Their Genetic Diversity and Vector Capacities.</title>
        <authorList>
            <consortium name="Tick Genome and Microbiome Consortium (TIGMIC)"/>
            <person name="Jia N."/>
            <person name="Wang J."/>
            <person name="Shi W."/>
            <person name="Du L."/>
            <person name="Sun Y."/>
            <person name="Zhan W."/>
            <person name="Jiang J.F."/>
            <person name="Wang Q."/>
            <person name="Zhang B."/>
            <person name="Ji P."/>
            <person name="Bell-Sakyi L."/>
            <person name="Cui X.M."/>
            <person name="Yuan T.T."/>
            <person name="Jiang B.G."/>
            <person name="Yang W.F."/>
            <person name="Lam T.T."/>
            <person name="Chang Q.C."/>
            <person name="Ding S.J."/>
            <person name="Wang X.J."/>
            <person name="Zhu J.G."/>
            <person name="Ruan X.D."/>
            <person name="Zhao L."/>
            <person name="Wei J.T."/>
            <person name="Ye R.Z."/>
            <person name="Que T.C."/>
            <person name="Du C.H."/>
            <person name="Zhou Y.H."/>
            <person name="Cheng J.X."/>
            <person name="Dai P.F."/>
            <person name="Guo W.B."/>
            <person name="Han X.H."/>
            <person name="Huang E.J."/>
            <person name="Li L.F."/>
            <person name="Wei W."/>
            <person name="Gao Y.C."/>
            <person name="Liu J.Z."/>
            <person name="Shao H.Z."/>
            <person name="Wang X."/>
            <person name="Wang C.C."/>
            <person name="Yang T.C."/>
            <person name="Huo Q.B."/>
            <person name="Li W."/>
            <person name="Chen H.Y."/>
            <person name="Chen S.E."/>
            <person name="Zhou L.G."/>
            <person name="Ni X.B."/>
            <person name="Tian J.H."/>
            <person name="Sheng Y."/>
            <person name="Liu T."/>
            <person name="Pan Y.S."/>
            <person name="Xia L.Y."/>
            <person name="Li J."/>
            <person name="Zhao F."/>
            <person name="Cao W.C."/>
        </authorList>
    </citation>
    <scope>NUCLEOTIDE SEQUENCE</scope>
    <source>
        <strain evidence="6">Rmic-2018</strain>
    </source>
</reference>
<comment type="similarity">
    <text evidence="1">Belongs to the peptidase C48 family.</text>
</comment>
<dbReference type="InterPro" id="IPR038765">
    <property type="entry name" value="Papain-like_cys_pep_sf"/>
</dbReference>
<dbReference type="GO" id="GO:0060255">
    <property type="term" value="P:regulation of macromolecule metabolic process"/>
    <property type="evidence" value="ECO:0007669"/>
    <property type="project" value="UniProtKB-ARBA"/>
</dbReference>
<evidence type="ECO:0000259" key="5">
    <source>
        <dbReference type="PROSITE" id="PS50600"/>
    </source>
</evidence>
<comment type="caution">
    <text evidence="6">The sequence shown here is derived from an EMBL/GenBank/DDBJ whole genome shotgun (WGS) entry which is preliminary data.</text>
</comment>
<evidence type="ECO:0000256" key="2">
    <source>
        <dbReference type="ARBA" id="ARBA00022670"/>
    </source>
</evidence>
<reference evidence="6" key="2">
    <citation type="submission" date="2021-09" db="EMBL/GenBank/DDBJ databases">
        <authorList>
            <person name="Jia N."/>
            <person name="Wang J."/>
            <person name="Shi W."/>
            <person name="Du L."/>
            <person name="Sun Y."/>
            <person name="Zhan W."/>
            <person name="Jiang J."/>
            <person name="Wang Q."/>
            <person name="Zhang B."/>
            <person name="Ji P."/>
            <person name="Sakyi L.B."/>
            <person name="Cui X."/>
            <person name="Yuan T."/>
            <person name="Jiang B."/>
            <person name="Yang W."/>
            <person name="Lam T.T.-Y."/>
            <person name="Chang Q."/>
            <person name="Ding S."/>
            <person name="Wang X."/>
            <person name="Zhu J."/>
            <person name="Ruan X."/>
            <person name="Zhao L."/>
            <person name="Wei J."/>
            <person name="Que T."/>
            <person name="Du C."/>
            <person name="Cheng J."/>
            <person name="Dai P."/>
            <person name="Han X."/>
            <person name="Huang E."/>
            <person name="Gao Y."/>
            <person name="Liu J."/>
            <person name="Shao H."/>
            <person name="Ye R."/>
            <person name="Li L."/>
            <person name="Wei W."/>
            <person name="Wang X."/>
            <person name="Wang C."/>
            <person name="Huo Q."/>
            <person name="Li W."/>
            <person name="Guo W."/>
            <person name="Chen H."/>
            <person name="Chen S."/>
            <person name="Zhou L."/>
            <person name="Zhou L."/>
            <person name="Ni X."/>
            <person name="Tian J."/>
            <person name="Zhou Y."/>
            <person name="Sheng Y."/>
            <person name="Liu T."/>
            <person name="Pan Y."/>
            <person name="Xia L."/>
            <person name="Li J."/>
            <person name="Zhao F."/>
            <person name="Cao W."/>
        </authorList>
    </citation>
    <scope>NUCLEOTIDE SEQUENCE</scope>
    <source>
        <strain evidence="6">Rmic-2018</strain>
        <tissue evidence="6">Larvae</tissue>
    </source>
</reference>
<dbReference type="EMBL" id="JABSTU010000005">
    <property type="protein sequence ID" value="KAH8029643.1"/>
    <property type="molecule type" value="Genomic_DNA"/>
</dbReference>
<keyword evidence="7" id="KW-1185">Reference proteome</keyword>
<dbReference type="Gene3D" id="3.40.395.10">
    <property type="entry name" value="Adenoviral Proteinase, Chain A"/>
    <property type="match status" value="1"/>
</dbReference>
<accession>A0A9J6E514</accession>
<dbReference type="Pfam" id="PF02902">
    <property type="entry name" value="Peptidase_C48"/>
    <property type="match status" value="1"/>
</dbReference>
<dbReference type="VEuPathDB" id="VectorBase:LOC119164587"/>
<dbReference type="Proteomes" id="UP000821866">
    <property type="component" value="Chromosome 3"/>
</dbReference>
<dbReference type="GO" id="GO:0006508">
    <property type="term" value="P:proteolysis"/>
    <property type="evidence" value="ECO:0007669"/>
    <property type="project" value="UniProtKB-KW"/>
</dbReference>
<dbReference type="GO" id="GO:0016929">
    <property type="term" value="F:deSUMOylase activity"/>
    <property type="evidence" value="ECO:0007669"/>
    <property type="project" value="TreeGrafter"/>
</dbReference>
<dbReference type="GO" id="GO:0080090">
    <property type="term" value="P:regulation of primary metabolic process"/>
    <property type="evidence" value="ECO:0007669"/>
    <property type="project" value="UniProtKB-ARBA"/>
</dbReference>
<dbReference type="SUPFAM" id="SSF54001">
    <property type="entry name" value="Cysteine proteinases"/>
    <property type="match status" value="1"/>
</dbReference>
<dbReference type="PROSITE" id="PS50600">
    <property type="entry name" value="ULP_PROTEASE"/>
    <property type="match status" value="1"/>
</dbReference>
<sequence>MTAEMQHEVEAALVSTPPDEVLASAFRLNIRRADMQTLADNQWLNDEVINFYMNLLVQRSEQQGSPRVYAFNTFFFPILEKKGYAALKRWTRTVDLFSYDILLVPLHFDNHWCLAAVDFRKQCIAYYDSLYSERAQTRCLATLQQYLEDESQHKRNHGLNWDSWTLRAMDVPQQQNFNDCGMFTCQYAECVSRDALISFGQQHMPYFRKRVVYEILHKAILPTSVSQRQITHTSTANGPASAYGKSWQGVMACLRPQFNQLSGS</sequence>
<keyword evidence="3" id="KW-0378">Hydrolase</keyword>
<organism evidence="6 7">
    <name type="scientific">Rhipicephalus microplus</name>
    <name type="common">Cattle tick</name>
    <name type="synonym">Boophilus microplus</name>
    <dbReference type="NCBI Taxonomy" id="6941"/>
    <lineage>
        <taxon>Eukaryota</taxon>
        <taxon>Metazoa</taxon>
        <taxon>Ecdysozoa</taxon>
        <taxon>Arthropoda</taxon>
        <taxon>Chelicerata</taxon>
        <taxon>Arachnida</taxon>
        <taxon>Acari</taxon>
        <taxon>Parasitiformes</taxon>
        <taxon>Ixodida</taxon>
        <taxon>Ixodoidea</taxon>
        <taxon>Ixodidae</taxon>
        <taxon>Rhipicephalinae</taxon>
        <taxon>Rhipicephalus</taxon>
        <taxon>Boophilus</taxon>
    </lineage>
</organism>
<keyword evidence="2" id="KW-0645">Protease</keyword>
<feature type="domain" description="Ubiquitin-like protease family profile" evidence="5">
    <location>
        <begin position="28"/>
        <end position="191"/>
    </location>
</feature>
<dbReference type="AlphaFoldDB" id="A0A9J6E514"/>
<evidence type="ECO:0000313" key="7">
    <source>
        <dbReference type="Proteomes" id="UP000821866"/>
    </source>
</evidence>
<dbReference type="GO" id="GO:0005634">
    <property type="term" value="C:nucleus"/>
    <property type="evidence" value="ECO:0007669"/>
    <property type="project" value="TreeGrafter"/>
</dbReference>
<keyword evidence="4" id="KW-0788">Thiol protease</keyword>
<dbReference type="PANTHER" id="PTHR12606">
    <property type="entry name" value="SENTRIN/SUMO-SPECIFIC PROTEASE"/>
    <property type="match status" value="1"/>
</dbReference>
<evidence type="ECO:0000313" key="6">
    <source>
        <dbReference type="EMBL" id="KAH8029643.1"/>
    </source>
</evidence>
<dbReference type="InterPro" id="IPR003653">
    <property type="entry name" value="Peptidase_C48_C"/>
</dbReference>
<name>A0A9J6E514_RHIMP</name>
<evidence type="ECO:0000256" key="4">
    <source>
        <dbReference type="ARBA" id="ARBA00022807"/>
    </source>
</evidence>